<dbReference type="Pfam" id="PF07729">
    <property type="entry name" value="FCD"/>
    <property type="match status" value="1"/>
</dbReference>
<dbReference type="AlphaFoldDB" id="A0A1M4XPW1"/>
<evidence type="ECO:0000259" key="4">
    <source>
        <dbReference type="PROSITE" id="PS50949"/>
    </source>
</evidence>
<dbReference type="CDD" id="cd07377">
    <property type="entry name" value="WHTH_GntR"/>
    <property type="match status" value="1"/>
</dbReference>
<dbReference type="Gene3D" id="1.10.10.10">
    <property type="entry name" value="Winged helix-like DNA-binding domain superfamily/Winged helix DNA-binding domain"/>
    <property type="match status" value="1"/>
</dbReference>
<evidence type="ECO:0000256" key="1">
    <source>
        <dbReference type="ARBA" id="ARBA00023015"/>
    </source>
</evidence>
<dbReference type="PROSITE" id="PS50949">
    <property type="entry name" value="HTH_GNTR"/>
    <property type="match status" value="1"/>
</dbReference>
<dbReference type="EMBL" id="FQVI01000009">
    <property type="protein sequence ID" value="SHE95313.1"/>
    <property type="molecule type" value="Genomic_DNA"/>
</dbReference>
<keyword evidence="6" id="KW-1185">Reference proteome</keyword>
<dbReference type="InterPro" id="IPR011711">
    <property type="entry name" value="GntR_C"/>
</dbReference>
<dbReference type="STRING" id="1122155.SAMN02745158_02061"/>
<dbReference type="PRINTS" id="PR00035">
    <property type="entry name" value="HTHGNTR"/>
</dbReference>
<keyword evidence="2" id="KW-0238">DNA-binding</keyword>
<dbReference type="PANTHER" id="PTHR43537:SF5">
    <property type="entry name" value="UXU OPERON TRANSCRIPTIONAL REGULATOR"/>
    <property type="match status" value="1"/>
</dbReference>
<evidence type="ECO:0000313" key="6">
    <source>
        <dbReference type="Proteomes" id="UP000184245"/>
    </source>
</evidence>
<keyword evidence="1" id="KW-0805">Transcription regulation</keyword>
<dbReference type="RefSeq" id="WP_072851328.1">
    <property type="nucleotide sequence ID" value="NZ_FQVI01000009.1"/>
</dbReference>
<dbReference type="GO" id="GO:0003677">
    <property type="term" value="F:DNA binding"/>
    <property type="evidence" value="ECO:0007669"/>
    <property type="project" value="UniProtKB-KW"/>
</dbReference>
<dbReference type="InterPro" id="IPR036390">
    <property type="entry name" value="WH_DNA-bd_sf"/>
</dbReference>
<protein>
    <submittedName>
        <fullName evidence="5">GntR family transcriptional regulator, transcriptional repressor for pyruvate dehydrogenase complex</fullName>
    </submittedName>
</protein>
<proteinExistence type="predicted"/>
<dbReference type="OrthoDB" id="9799482at2"/>
<organism evidence="5 6">
    <name type="scientific">Lactonifactor longoviformis DSM 17459</name>
    <dbReference type="NCBI Taxonomy" id="1122155"/>
    <lineage>
        <taxon>Bacteria</taxon>
        <taxon>Bacillati</taxon>
        <taxon>Bacillota</taxon>
        <taxon>Clostridia</taxon>
        <taxon>Eubacteriales</taxon>
        <taxon>Clostridiaceae</taxon>
        <taxon>Lactonifactor</taxon>
    </lineage>
</organism>
<dbReference type="SMART" id="SM00895">
    <property type="entry name" value="FCD"/>
    <property type="match status" value="1"/>
</dbReference>
<keyword evidence="3" id="KW-0804">Transcription</keyword>
<accession>A0A1M4XPW1</accession>
<feature type="domain" description="HTH gntR-type" evidence="4">
    <location>
        <begin position="12"/>
        <end position="80"/>
    </location>
</feature>
<dbReference type="GO" id="GO:0003700">
    <property type="term" value="F:DNA-binding transcription factor activity"/>
    <property type="evidence" value="ECO:0007669"/>
    <property type="project" value="InterPro"/>
</dbReference>
<dbReference type="SUPFAM" id="SSF46785">
    <property type="entry name" value="Winged helix' DNA-binding domain"/>
    <property type="match status" value="1"/>
</dbReference>
<evidence type="ECO:0000256" key="2">
    <source>
        <dbReference type="ARBA" id="ARBA00023125"/>
    </source>
</evidence>
<keyword evidence="5" id="KW-0670">Pyruvate</keyword>
<dbReference type="Proteomes" id="UP000184245">
    <property type="component" value="Unassembled WGS sequence"/>
</dbReference>
<dbReference type="InterPro" id="IPR008920">
    <property type="entry name" value="TF_FadR/GntR_C"/>
</dbReference>
<dbReference type="Gene3D" id="1.20.120.530">
    <property type="entry name" value="GntR ligand-binding domain-like"/>
    <property type="match status" value="1"/>
</dbReference>
<reference evidence="5 6" key="1">
    <citation type="submission" date="2016-11" db="EMBL/GenBank/DDBJ databases">
        <authorList>
            <person name="Jaros S."/>
            <person name="Januszkiewicz K."/>
            <person name="Wedrychowicz H."/>
        </authorList>
    </citation>
    <scope>NUCLEOTIDE SEQUENCE [LARGE SCALE GENOMIC DNA]</scope>
    <source>
        <strain evidence="5 6">DSM 17459</strain>
    </source>
</reference>
<dbReference type="InterPro" id="IPR036388">
    <property type="entry name" value="WH-like_DNA-bd_sf"/>
</dbReference>
<dbReference type="PANTHER" id="PTHR43537">
    <property type="entry name" value="TRANSCRIPTIONAL REGULATOR, GNTR FAMILY"/>
    <property type="match status" value="1"/>
</dbReference>
<dbReference type="Pfam" id="PF00392">
    <property type="entry name" value="GntR"/>
    <property type="match status" value="1"/>
</dbReference>
<gene>
    <name evidence="5" type="ORF">SAMN02745158_02061</name>
</gene>
<dbReference type="SMART" id="SM00345">
    <property type="entry name" value="HTH_GNTR"/>
    <property type="match status" value="1"/>
</dbReference>
<dbReference type="InterPro" id="IPR000524">
    <property type="entry name" value="Tscrpt_reg_HTH_GntR"/>
</dbReference>
<evidence type="ECO:0000256" key="3">
    <source>
        <dbReference type="ARBA" id="ARBA00023163"/>
    </source>
</evidence>
<dbReference type="SUPFAM" id="SSF48008">
    <property type="entry name" value="GntR ligand-binding domain-like"/>
    <property type="match status" value="1"/>
</dbReference>
<evidence type="ECO:0000313" key="5">
    <source>
        <dbReference type="EMBL" id="SHE95313.1"/>
    </source>
</evidence>
<name>A0A1M4XPW1_9CLOT</name>
<sequence>MAGKKSGMLQAKTKCDIVVEEILSMISRGEYSENEKLPPEHYFVDYFGVSRVTIRESFKKLNMLGVVTIKQGEGTFVNRIDFGTMMKPLFSAIVLDNLGISQIYDARLFVESGNARLAARNRTEEELENLDDLLRKMREVVNHKDTNRFNQLDILFHEMIGEMSRNHIMSATYKTIKDILKNYITQSNLSFSTVESSLLQHIEIVEAIREHNEEKARIVMENHVEQRKLALIKQFNEEGAPDYIKVES</sequence>